<dbReference type="SMART" id="SM00353">
    <property type="entry name" value="HLH"/>
    <property type="match status" value="1"/>
</dbReference>
<evidence type="ECO:0000313" key="8">
    <source>
        <dbReference type="Proteomes" id="UP000675881"/>
    </source>
</evidence>
<accession>A0A7R8CDK9</accession>
<dbReference type="Gene3D" id="4.10.280.10">
    <property type="entry name" value="Helix-loop-helix DNA-binding domain"/>
    <property type="match status" value="1"/>
</dbReference>
<dbReference type="PANTHER" id="PTHR46117">
    <property type="entry name" value="FI24210P1"/>
    <property type="match status" value="1"/>
</dbReference>
<gene>
    <name evidence="7" type="ORF">LSAA_1672</name>
</gene>
<dbReference type="EMBL" id="HG994580">
    <property type="protein sequence ID" value="CAF2781875.1"/>
    <property type="molecule type" value="Genomic_DNA"/>
</dbReference>
<organism evidence="7 8">
    <name type="scientific">Lepeophtheirus salmonis</name>
    <name type="common">Salmon louse</name>
    <name type="synonym">Caligus salmonis</name>
    <dbReference type="NCBI Taxonomy" id="72036"/>
    <lineage>
        <taxon>Eukaryota</taxon>
        <taxon>Metazoa</taxon>
        <taxon>Ecdysozoa</taxon>
        <taxon>Arthropoda</taxon>
        <taxon>Crustacea</taxon>
        <taxon>Multicrustacea</taxon>
        <taxon>Hexanauplia</taxon>
        <taxon>Copepoda</taxon>
        <taxon>Siphonostomatoida</taxon>
        <taxon>Caligidae</taxon>
        <taxon>Lepeophtheirus</taxon>
    </lineage>
</organism>
<name>A0A7R8CDK9_LEPSM</name>
<dbReference type="Proteomes" id="UP000675881">
    <property type="component" value="Chromosome 1"/>
</dbReference>
<dbReference type="InterPro" id="IPR051732">
    <property type="entry name" value="USF"/>
</dbReference>
<dbReference type="Pfam" id="PF00010">
    <property type="entry name" value="HLH"/>
    <property type="match status" value="1"/>
</dbReference>
<keyword evidence="3" id="KW-0804">Transcription</keyword>
<dbReference type="GO" id="GO:0000978">
    <property type="term" value="F:RNA polymerase II cis-regulatory region sequence-specific DNA binding"/>
    <property type="evidence" value="ECO:0007669"/>
    <property type="project" value="TreeGrafter"/>
</dbReference>
<evidence type="ECO:0000256" key="1">
    <source>
        <dbReference type="ARBA" id="ARBA00004123"/>
    </source>
</evidence>
<dbReference type="PANTHER" id="PTHR46117:SF3">
    <property type="entry name" value="FI24210P1"/>
    <property type="match status" value="1"/>
</dbReference>
<evidence type="ECO:0000256" key="3">
    <source>
        <dbReference type="ARBA" id="ARBA00023163"/>
    </source>
</evidence>
<comment type="subcellular location">
    <subcellularLocation>
        <location evidence="1">Nucleus</location>
    </subcellularLocation>
</comment>
<feature type="region of interest" description="Disordered" evidence="6">
    <location>
        <begin position="138"/>
        <end position="171"/>
    </location>
</feature>
<feature type="coiled-coil region" evidence="5">
    <location>
        <begin position="226"/>
        <end position="260"/>
    </location>
</feature>
<evidence type="ECO:0000256" key="4">
    <source>
        <dbReference type="ARBA" id="ARBA00023242"/>
    </source>
</evidence>
<evidence type="ECO:0000313" key="7">
    <source>
        <dbReference type="EMBL" id="CAF2781875.1"/>
    </source>
</evidence>
<dbReference type="GO" id="GO:0000981">
    <property type="term" value="F:DNA-binding transcription factor activity, RNA polymerase II-specific"/>
    <property type="evidence" value="ECO:0007669"/>
    <property type="project" value="TreeGrafter"/>
</dbReference>
<proteinExistence type="predicted"/>
<evidence type="ECO:0000256" key="6">
    <source>
        <dbReference type="SAM" id="MobiDB-lite"/>
    </source>
</evidence>
<dbReference type="AlphaFoldDB" id="A0A7R8CDK9"/>
<keyword evidence="2" id="KW-0805">Transcription regulation</keyword>
<sequence>MRLFSNSHHGRYTESGLGWKESSGDGKSRVFKFLNKRGCVSLLMSSESPPSPEARTQLIIVGSTDEDEVGTVVSEAQPGGEDGSTTTTTTETVVSEANGGSVTYRVVSTNDDSVIGSPMNGGQFYVIGNPSEVIGSVSAPSSVNPGLPQYADREKTGNPLRDDRRRATHNEVERRRRDMINTWIMKLARLIPNLANTSGKSNHSKGGILAKACEYLQNTKTQISRFEEIRKANEALTKENERLVQAVTNFRKENAALKKQVESLGVTPETIKFEL</sequence>
<evidence type="ECO:0000256" key="2">
    <source>
        <dbReference type="ARBA" id="ARBA00023015"/>
    </source>
</evidence>
<keyword evidence="4" id="KW-0539">Nucleus</keyword>
<feature type="compositionally biased region" description="Basic and acidic residues" evidence="6">
    <location>
        <begin position="151"/>
        <end position="171"/>
    </location>
</feature>
<protein>
    <submittedName>
        <fullName evidence="7">USF</fullName>
    </submittedName>
</protein>
<reference evidence="7" key="1">
    <citation type="submission" date="2021-02" db="EMBL/GenBank/DDBJ databases">
        <authorList>
            <person name="Bekaert M."/>
        </authorList>
    </citation>
    <scope>NUCLEOTIDE SEQUENCE</scope>
    <source>
        <strain evidence="7">IoA-00</strain>
    </source>
</reference>
<dbReference type="CDD" id="cd11396">
    <property type="entry name" value="bHLHzip_USF"/>
    <property type="match status" value="1"/>
</dbReference>
<dbReference type="SUPFAM" id="SSF47459">
    <property type="entry name" value="HLH, helix-loop-helix DNA-binding domain"/>
    <property type="match status" value="1"/>
</dbReference>
<feature type="region of interest" description="Disordered" evidence="6">
    <location>
        <begin position="1"/>
        <end position="25"/>
    </location>
</feature>
<dbReference type="InterPro" id="IPR036638">
    <property type="entry name" value="HLH_DNA-bd_sf"/>
</dbReference>
<dbReference type="OrthoDB" id="690068at2759"/>
<dbReference type="GO" id="GO:0046983">
    <property type="term" value="F:protein dimerization activity"/>
    <property type="evidence" value="ECO:0007669"/>
    <property type="project" value="InterPro"/>
</dbReference>
<dbReference type="InterPro" id="IPR011598">
    <property type="entry name" value="bHLH_dom"/>
</dbReference>
<dbReference type="GO" id="GO:0005634">
    <property type="term" value="C:nucleus"/>
    <property type="evidence" value="ECO:0007669"/>
    <property type="project" value="UniProtKB-SubCell"/>
</dbReference>
<keyword evidence="5" id="KW-0175">Coiled coil</keyword>
<evidence type="ECO:0000256" key="5">
    <source>
        <dbReference type="SAM" id="Coils"/>
    </source>
</evidence>
<keyword evidence="8" id="KW-1185">Reference proteome</keyword>
<dbReference type="PROSITE" id="PS50888">
    <property type="entry name" value="BHLH"/>
    <property type="match status" value="1"/>
</dbReference>